<comment type="caution">
    <text evidence="1">The sequence shown here is derived from an EMBL/GenBank/DDBJ whole genome shotgun (WGS) entry which is preliminary data.</text>
</comment>
<organism evidence="1 2">
    <name type="scientific">Crepidotus variabilis</name>
    <dbReference type="NCBI Taxonomy" id="179855"/>
    <lineage>
        <taxon>Eukaryota</taxon>
        <taxon>Fungi</taxon>
        <taxon>Dikarya</taxon>
        <taxon>Basidiomycota</taxon>
        <taxon>Agaricomycotina</taxon>
        <taxon>Agaricomycetes</taxon>
        <taxon>Agaricomycetidae</taxon>
        <taxon>Agaricales</taxon>
        <taxon>Agaricineae</taxon>
        <taxon>Crepidotaceae</taxon>
        <taxon>Crepidotus</taxon>
    </lineage>
</organism>
<reference evidence="1" key="1">
    <citation type="submission" date="2020-11" db="EMBL/GenBank/DDBJ databases">
        <authorList>
            <consortium name="DOE Joint Genome Institute"/>
            <person name="Ahrendt S."/>
            <person name="Riley R."/>
            <person name="Andreopoulos W."/>
            <person name="Labutti K."/>
            <person name="Pangilinan J."/>
            <person name="Ruiz-Duenas F.J."/>
            <person name="Barrasa J.M."/>
            <person name="Sanchez-Garcia M."/>
            <person name="Camarero S."/>
            <person name="Miyauchi S."/>
            <person name="Serrano A."/>
            <person name="Linde D."/>
            <person name="Babiker R."/>
            <person name="Drula E."/>
            <person name="Ayuso-Fernandez I."/>
            <person name="Pacheco R."/>
            <person name="Padilla G."/>
            <person name="Ferreira P."/>
            <person name="Barriuso J."/>
            <person name="Kellner H."/>
            <person name="Castanera R."/>
            <person name="Alfaro M."/>
            <person name="Ramirez L."/>
            <person name="Pisabarro A.G."/>
            <person name="Kuo A."/>
            <person name="Tritt A."/>
            <person name="Lipzen A."/>
            <person name="He G."/>
            <person name="Yan M."/>
            <person name="Ng V."/>
            <person name="Cullen D."/>
            <person name="Martin F."/>
            <person name="Rosso M.-N."/>
            <person name="Henrissat B."/>
            <person name="Hibbett D."/>
            <person name="Martinez A.T."/>
            <person name="Grigoriev I.V."/>
        </authorList>
    </citation>
    <scope>NUCLEOTIDE SEQUENCE</scope>
    <source>
        <strain evidence="1">CBS 506.95</strain>
    </source>
</reference>
<protein>
    <submittedName>
        <fullName evidence="1">Uncharacterized protein</fullName>
    </submittedName>
</protein>
<dbReference type="EMBL" id="MU157873">
    <property type="protein sequence ID" value="KAF9526313.1"/>
    <property type="molecule type" value="Genomic_DNA"/>
</dbReference>
<gene>
    <name evidence="1" type="ORF">CPB83DRAFT_493658</name>
</gene>
<dbReference type="AlphaFoldDB" id="A0A9P6EBF4"/>
<evidence type="ECO:0000313" key="1">
    <source>
        <dbReference type="EMBL" id="KAF9526313.1"/>
    </source>
</evidence>
<name>A0A9P6EBF4_9AGAR</name>
<evidence type="ECO:0000313" key="2">
    <source>
        <dbReference type="Proteomes" id="UP000807306"/>
    </source>
</evidence>
<dbReference type="Proteomes" id="UP000807306">
    <property type="component" value="Unassembled WGS sequence"/>
</dbReference>
<accession>A0A9P6EBF4</accession>
<proteinExistence type="predicted"/>
<sequence>MLRCTEREENGILLQARPSPVSSTLAYLHSSLQSDQAVVSFWKIYCTNTASQIKISRLKQLNISLKEDKNPSNHFSSWQVLKACAGSLEDFIFAPPLYLLYDEDPSGLVQIYTEPIDLGLLPHLRKLCLHIEVRYDNRSRRFNDHVSWCNKLLWNFSGPLENLEEIAIVLICPKETKQFIPVLKALTINDLFSSIKPELFRESSLIQSLASTGISVQILNEYFFPHGGNPGMDVRWLALAEA</sequence>
<keyword evidence="2" id="KW-1185">Reference proteome</keyword>